<dbReference type="InterPro" id="IPR035906">
    <property type="entry name" value="MetI-like_sf"/>
</dbReference>
<dbReference type="EMBL" id="BSOW01000069">
    <property type="protein sequence ID" value="GLR92157.1"/>
    <property type="molecule type" value="Genomic_DNA"/>
</dbReference>
<dbReference type="Pfam" id="PF19300">
    <property type="entry name" value="BPD_transp_1_N"/>
    <property type="match status" value="1"/>
</dbReference>
<comment type="caution">
    <text evidence="9">The sequence shown here is derived from an EMBL/GenBank/DDBJ whole genome shotgun (WGS) entry which is preliminary data.</text>
</comment>
<comment type="similarity">
    <text evidence="7">Belongs to the binding-protein-dependent transport system permease family.</text>
</comment>
<dbReference type="RefSeq" id="WP_284276127.1">
    <property type="nucleotide sequence ID" value="NZ_BSOW01000069.1"/>
</dbReference>
<keyword evidence="2 7" id="KW-0813">Transport</keyword>
<dbReference type="Gene3D" id="1.10.3720.10">
    <property type="entry name" value="MetI-like"/>
    <property type="match status" value="1"/>
</dbReference>
<keyword evidence="5 7" id="KW-1133">Transmembrane helix</keyword>
<protein>
    <submittedName>
        <fullName evidence="9">Peptide ABC transporter permease</fullName>
    </submittedName>
</protein>
<evidence type="ECO:0000256" key="2">
    <source>
        <dbReference type="ARBA" id="ARBA00022448"/>
    </source>
</evidence>
<evidence type="ECO:0000259" key="8">
    <source>
        <dbReference type="PROSITE" id="PS50928"/>
    </source>
</evidence>
<dbReference type="PANTHER" id="PTHR43163">
    <property type="entry name" value="DIPEPTIDE TRANSPORT SYSTEM PERMEASE PROTEIN DPPB-RELATED"/>
    <property type="match status" value="1"/>
</dbReference>
<reference evidence="10" key="1">
    <citation type="journal article" date="2019" name="Int. J. Syst. Evol. Microbiol.">
        <title>The Global Catalogue of Microorganisms (GCM) 10K type strain sequencing project: providing services to taxonomists for standard genome sequencing and annotation.</title>
        <authorList>
            <consortium name="The Broad Institute Genomics Platform"/>
            <consortium name="The Broad Institute Genome Sequencing Center for Infectious Disease"/>
            <person name="Wu L."/>
            <person name="Ma J."/>
        </authorList>
    </citation>
    <scope>NUCLEOTIDE SEQUENCE [LARGE SCALE GENOMIC DNA]</scope>
    <source>
        <strain evidence="10">NBRC 102520</strain>
    </source>
</reference>
<evidence type="ECO:0000313" key="10">
    <source>
        <dbReference type="Proteomes" id="UP001156905"/>
    </source>
</evidence>
<sequence length="317" mass="34922">MLHYIARRFALSLVTLFVLSLLIFFLGQVLPGNVGRFLLGPDADQQAVEMLNHQLGLDRPLLVQYGTWIWRFVQGDMGESYVYRTPVVAFVSQALLHSLKLAAVAFLIVVPLGIMGGIIAALKVNRPLDRIISLGGLTATVLPEFVTAILLILIFGIWLRWLPISAAWPDGAGALGQLHYLILPAMPLVLVLFGYIARMARAGMIEALDSDYTRTAVLKGLPWRLVIWRHVLRNGLLPTIAVVATQTGYLVGGLLIVETLFRYQGIGSLIFNAARGRDFPMLEASVMVIGVTYAVATLLADLLYSFLNPRIRMVSSR</sequence>
<name>A0ABQ6BCP2_9BRAD</name>
<feature type="transmembrane region" description="Helical" evidence="7">
    <location>
        <begin position="178"/>
        <end position="197"/>
    </location>
</feature>
<dbReference type="Pfam" id="PF00528">
    <property type="entry name" value="BPD_transp_1"/>
    <property type="match status" value="1"/>
</dbReference>
<keyword evidence="4 7" id="KW-0812">Transmembrane</keyword>
<organism evidence="9 10">
    <name type="scientific">Bradyrhizobium iriomotense</name>
    <dbReference type="NCBI Taxonomy" id="441950"/>
    <lineage>
        <taxon>Bacteria</taxon>
        <taxon>Pseudomonadati</taxon>
        <taxon>Pseudomonadota</taxon>
        <taxon>Alphaproteobacteria</taxon>
        <taxon>Hyphomicrobiales</taxon>
        <taxon>Nitrobacteraceae</taxon>
        <taxon>Bradyrhizobium</taxon>
    </lineage>
</organism>
<dbReference type="Proteomes" id="UP001156905">
    <property type="component" value="Unassembled WGS sequence"/>
</dbReference>
<dbReference type="PANTHER" id="PTHR43163:SF6">
    <property type="entry name" value="DIPEPTIDE TRANSPORT SYSTEM PERMEASE PROTEIN DPPB-RELATED"/>
    <property type="match status" value="1"/>
</dbReference>
<evidence type="ECO:0000256" key="6">
    <source>
        <dbReference type="ARBA" id="ARBA00023136"/>
    </source>
</evidence>
<comment type="subcellular location">
    <subcellularLocation>
        <location evidence="1 7">Cell membrane</location>
        <topology evidence="1 7">Multi-pass membrane protein</topology>
    </subcellularLocation>
</comment>
<feature type="transmembrane region" description="Helical" evidence="7">
    <location>
        <begin position="236"/>
        <end position="257"/>
    </location>
</feature>
<evidence type="ECO:0000313" key="9">
    <source>
        <dbReference type="EMBL" id="GLR92157.1"/>
    </source>
</evidence>
<feature type="transmembrane region" description="Helical" evidence="7">
    <location>
        <begin position="134"/>
        <end position="158"/>
    </location>
</feature>
<dbReference type="CDD" id="cd06261">
    <property type="entry name" value="TM_PBP2"/>
    <property type="match status" value="1"/>
</dbReference>
<dbReference type="InterPro" id="IPR000515">
    <property type="entry name" value="MetI-like"/>
</dbReference>
<evidence type="ECO:0000256" key="3">
    <source>
        <dbReference type="ARBA" id="ARBA00022475"/>
    </source>
</evidence>
<keyword evidence="3" id="KW-1003">Cell membrane</keyword>
<feature type="transmembrane region" description="Helical" evidence="7">
    <location>
        <begin position="284"/>
        <end position="307"/>
    </location>
</feature>
<feature type="domain" description="ABC transmembrane type-1" evidence="8">
    <location>
        <begin position="95"/>
        <end position="304"/>
    </location>
</feature>
<dbReference type="InterPro" id="IPR045621">
    <property type="entry name" value="BPD_transp_1_N"/>
</dbReference>
<evidence type="ECO:0000256" key="1">
    <source>
        <dbReference type="ARBA" id="ARBA00004651"/>
    </source>
</evidence>
<feature type="transmembrane region" description="Helical" evidence="7">
    <location>
        <begin position="101"/>
        <end position="122"/>
    </location>
</feature>
<evidence type="ECO:0000256" key="7">
    <source>
        <dbReference type="RuleBase" id="RU363032"/>
    </source>
</evidence>
<dbReference type="PROSITE" id="PS50928">
    <property type="entry name" value="ABC_TM1"/>
    <property type="match status" value="1"/>
</dbReference>
<gene>
    <name evidence="9" type="ORF">GCM10007857_88770</name>
</gene>
<proteinExistence type="inferred from homology"/>
<dbReference type="SUPFAM" id="SSF161098">
    <property type="entry name" value="MetI-like"/>
    <property type="match status" value="1"/>
</dbReference>
<accession>A0ABQ6BCP2</accession>
<evidence type="ECO:0000256" key="5">
    <source>
        <dbReference type="ARBA" id="ARBA00022989"/>
    </source>
</evidence>
<keyword evidence="10" id="KW-1185">Reference proteome</keyword>
<evidence type="ECO:0000256" key="4">
    <source>
        <dbReference type="ARBA" id="ARBA00022692"/>
    </source>
</evidence>
<keyword evidence="6 7" id="KW-0472">Membrane</keyword>